<name>A0AAW3GK84_STRSZ</name>
<evidence type="ECO:0000313" key="2">
    <source>
        <dbReference type="Proteomes" id="UP000032278"/>
    </source>
</evidence>
<gene>
    <name evidence="1" type="ORF">AT55_01927</name>
</gene>
<reference evidence="1 2" key="1">
    <citation type="submission" date="2013-11" db="EMBL/GenBank/DDBJ databases">
        <authorList>
            <person name="da Piedade I."/>
            <person name="Tang M.H.E."/>
            <person name="Bojesen A.M."/>
        </authorList>
    </citation>
    <scope>NUCLEOTIDE SEQUENCE [LARGE SCALE GENOMIC DNA]</scope>
    <source>
        <strain evidence="1 2">Sz4is</strain>
    </source>
</reference>
<dbReference type="AlphaFoldDB" id="A0AAW3GK84"/>
<sequence>MKINNMILLTTALILWTFSDDQMVKADYPISDIQKQNIDSLPEKNRLLVKGIISNIDSNNYKSQYGELVTANVINKIITYGKNINYLQYAKKNIMSMFITERRKASEEYNHKAVKVIEKQRPVERTTPRESKNTRINRRPEHVDRSTLLRNIHKELKKEKYDVVSNFREEFLNDLETKDLKTLKRYHHNIEREVFREFITNVNNYLEIIYRLPFINERGESEYFKNQLENASSFENIKRIVDEAKHKGLEIEKAIKNRPHALEIISKYKKAYSRIPDGTYEFAKENINKAISVFELNHEIERIHEEARRLYQTKYLYKNFEKLGEIK</sequence>
<comment type="caution">
    <text evidence="1">The sequence shown here is derived from an EMBL/GenBank/DDBJ whole genome shotgun (WGS) entry which is preliminary data.</text>
</comment>
<dbReference type="EMBL" id="JAUE01000067">
    <property type="protein sequence ID" value="KIS16210.1"/>
    <property type="molecule type" value="Genomic_DNA"/>
</dbReference>
<dbReference type="RefSeq" id="WP_021321190.1">
    <property type="nucleotide sequence ID" value="NZ_JAUE01000067.1"/>
</dbReference>
<organism evidence="1 2">
    <name type="scientific">Streptococcus equi subsp. zooepidemicus Sz4is</name>
    <dbReference type="NCBI Taxonomy" id="1381082"/>
    <lineage>
        <taxon>Bacteria</taxon>
        <taxon>Bacillati</taxon>
        <taxon>Bacillota</taxon>
        <taxon>Bacilli</taxon>
        <taxon>Lactobacillales</taxon>
        <taxon>Streptococcaceae</taxon>
        <taxon>Streptococcus</taxon>
    </lineage>
</organism>
<accession>A0AAW3GK84</accession>
<dbReference type="Proteomes" id="UP000032278">
    <property type="component" value="Unassembled WGS sequence"/>
</dbReference>
<evidence type="ECO:0000313" key="1">
    <source>
        <dbReference type="EMBL" id="KIS16210.1"/>
    </source>
</evidence>
<proteinExistence type="predicted"/>
<protein>
    <submittedName>
        <fullName evidence="1">Uncharacterized protein</fullName>
    </submittedName>
</protein>